<keyword evidence="1" id="KW-0812">Transmembrane</keyword>
<dbReference type="Proteomes" id="UP000005237">
    <property type="component" value="Unassembled WGS sequence"/>
</dbReference>
<feature type="transmembrane region" description="Helical" evidence="1">
    <location>
        <begin position="220"/>
        <end position="238"/>
    </location>
</feature>
<feature type="transmembrane region" description="Helical" evidence="1">
    <location>
        <begin position="155"/>
        <end position="174"/>
    </location>
</feature>
<dbReference type="OMA" id="DHVHASC"/>
<dbReference type="EnsemblMetazoa" id="CJA12111.1">
    <property type="protein sequence ID" value="CJA12111.1"/>
    <property type="gene ID" value="WBGene00131315"/>
</dbReference>
<dbReference type="GO" id="GO:0046579">
    <property type="term" value="P:positive regulation of Ras protein signal transduction"/>
    <property type="evidence" value="ECO:0007669"/>
    <property type="project" value="EnsemblMetazoa"/>
</dbReference>
<feature type="transmembrane region" description="Helical" evidence="1">
    <location>
        <begin position="38"/>
        <end position="59"/>
    </location>
</feature>
<proteinExistence type="predicted"/>
<dbReference type="GO" id="GO:0031647">
    <property type="term" value="P:regulation of protein stability"/>
    <property type="evidence" value="ECO:0007669"/>
    <property type="project" value="EnsemblMetazoa"/>
</dbReference>
<evidence type="ECO:0000313" key="2">
    <source>
        <dbReference type="EnsemblMetazoa" id="CJA12111.1"/>
    </source>
</evidence>
<protein>
    <submittedName>
        <fullName evidence="2">Uncharacterized protein</fullName>
    </submittedName>
</protein>
<dbReference type="AlphaFoldDB" id="A0A8R1DTW4"/>
<reference evidence="3" key="1">
    <citation type="submission" date="2010-08" db="EMBL/GenBank/DDBJ databases">
        <authorList>
            <consortium name="Caenorhabditis japonica Sequencing Consortium"/>
            <person name="Wilson R.K."/>
        </authorList>
    </citation>
    <scope>NUCLEOTIDE SEQUENCE [LARGE SCALE GENOMIC DNA]</scope>
    <source>
        <strain evidence="3">DF5081</strain>
    </source>
</reference>
<feature type="transmembrane region" description="Helical" evidence="1">
    <location>
        <begin position="71"/>
        <end position="88"/>
    </location>
</feature>
<dbReference type="GO" id="GO:0006633">
    <property type="term" value="P:fatty acid biosynthetic process"/>
    <property type="evidence" value="ECO:0007669"/>
    <property type="project" value="EnsemblMetazoa"/>
</dbReference>
<organism evidence="2 3">
    <name type="scientific">Caenorhabditis japonica</name>
    <dbReference type="NCBI Taxonomy" id="281687"/>
    <lineage>
        <taxon>Eukaryota</taxon>
        <taxon>Metazoa</taxon>
        <taxon>Ecdysozoa</taxon>
        <taxon>Nematoda</taxon>
        <taxon>Chromadorea</taxon>
        <taxon>Rhabditida</taxon>
        <taxon>Rhabditina</taxon>
        <taxon>Rhabditomorpha</taxon>
        <taxon>Rhabditoidea</taxon>
        <taxon>Rhabditidae</taxon>
        <taxon>Peloderinae</taxon>
        <taxon>Caenorhabditis</taxon>
    </lineage>
</organism>
<keyword evidence="3" id="KW-1185">Reference proteome</keyword>
<dbReference type="GO" id="GO:0005789">
    <property type="term" value="C:endoplasmic reticulum membrane"/>
    <property type="evidence" value="ECO:0007669"/>
    <property type="project" value="EnsemblMetazoa"/>
</dbReference>
<dbReference type="GO" id="GO:0046716">
    <property type="term" value="P:muscle cell cellular homeostasis"/>
    <property type="evidence" value="ECO:0007669"/>
    <property type="project" value="EnsemblMetazoa"/>
</dbReference>
<sequence length="371" mass="41105">MNNAAREGNGTTPANELIDLKNESEPLVNSIAEKSGPVFALLQCATLLVLVLGVIQYAYGVTDHSSLMKMQFAASALAFISSIEYNYSKNLQRPDSDMQSVFLLFRTAGTVFYIACLFLNLTHCFEEISDINTFQHATAATEMVVEAHGHELSDWTLYLSIADVIIKLIVILAFNALSINFFASFVALVSPAIFTLLVYTYKFMSTHFLSDWLDHHLEPVVSIVLTIVCIGIAIFSLIRKKQFLLAEGPKEFSINKISDSVKSQNANLEKIDHVHASCEWPRGFTVSLKAYIKVEKTDKNWVARAADDFAHLKTLLHTEIKAEGAKEVIVEPVFVDRNESANFVDPICISPSCHNEDVGCCTNPKTTAAEV</sequence>
<keyword evidence="1" id="KW-0472">Membrane</keyword>
<name>A0A8R1DTW4_CAEJA</name>
<feature type="transmembrane region" description="Helical" evidence="1">
    <location>
        <begin position="181"/>
        <end position="200"/>
    </location>
</feature>
<reference evidence="2" key="2">
    <citation type="submission" date="2022-06" db="UniProtKB">
        <authorList>
            <consortium name="EnsemblMetazoa"/>
        </authorList>
    </citation>
    <scope>IDENTIFICATION</scope>
    <source>
        <strain evidence="2">DF5081</strain>
    </source>
</reference>
<evidence type="ECO:0000256" key="1">
    <source>
        <dbReference type="SAM" id="Phobius"/>
    </source>
</evidence>
<evidence type="ECO:0000313" key="3">
    <source>
        <dbReference type="Proteomes" id="UP000005237"/>
    </source>
</evidence>
<keyword evidence="1" id="KW-1133">Transmembrane helix</keyword>
<feature type="transmembrane region" description="Helical" evidence="1">
    <location>
        <begin position="100"/>
        <end position="121"/>
    </location>
</feature>
<accession>A0A8R1DTW4</accession>
<dbReference type="GO" id="GO:0071294">
    <property type="term" value="P:cellular response to zinc ion"/>
    <property type="evidence" value="ECO:0007669"/>
    <property type="project" value="EnsemblMetazoa"/>
</dbReference>